<dbReference type="EMBL" id="FNAP01000006">
    <property type="protein sequence ID" value="SDE40023.1"/>
    <property type="molecule type" value="Genomic_DNA"/>
</dbReference>
<keyword evidence="4" id="KW-1185">Reference proteome</keyword>
<evidence type="ECO:0000313" key="4">
    <source>
        <dbReference type="Proteomes" id="UP000199412"/>
    </source>
</evidence>
<dbReference type="CDD" id="cd00291">
    <property type="entry name" value="SirA_YedF_YeeD"/>
    <property type="match status" value="1"/>
</dbReference>
<dbReference type="SUPFAM" id="SSF64307">
    <property type="entry name" value="SirA-like"/>
    <property type="match status" value="1"/>
</dbReference>
<dbReference type="Gene3D" id="3.30.110.40">
    <property type="entry name" value="TusA-like domain"/>
    <property type="match status" value="1"/>
</dbReference>
<dbReference type="PANTHER" id="PTHR33279:SF6">
    <property type="entry name" value="SULFUR CARRIER PROTEIN YEDF-RELATED"/>
    <property type="match status" value="1"/>
</dbReference>
<dbReference type="Proteomes" id="UP000199412">
    <property type="component" value="Unassembled WGS sequence"/>
</dbReference>
<dbReference type="GO" id="GO:0016740">
    <property type="term" value="F:transferase activity"/>
    <property type="evidence" value="ECO:0007669"/>
    <property type="project" value="UniProtKB-KW"/>
</dbReference>
<organism evidence="3 4">
    <name type="scientific">Rhodospira trueperi</name>
    <dbReference type="NCBI Taxonomy" id="69960"/>
    <lineage>
        <taxon>Bacteria</taxon>
        <taxon>Pseudomonadati</taxon>
        <taxon>Pseudomonadota</taxon>
        <taxon>Alphaproteobacteria</taxon>
        <taxon>Rhodospirillales</taxon>
        <taxon>Rhodospirillaceae</taxon>
        <taxon>Rhodospira</taxon>
    </lineage>
</organism>
<name>A0A1G7CLA9_9PROT</name>
<dbReference type="InterPro" id="IPR036868">
    <property type="entry name" value="TusA-like_sf"/>
</dbReference>
<protein>
    <submittedName>
        <fullName evidence="3">TusA-related sulfurtransferase</fullName>
    </submittedName>
</protein>
<sequence>MPPETRPGDADNHADRNHHGSLGELLHMRYERSPFVFNLKKDGVSFLRGPNPSSYRTHGIASVMTDRPAPLSDSPPDHADPAADVVLDARDLRCPLPVLRAHKALRSMDPGQVLDLWANDPASLEDVRRFCAQGTADLLAQRGEAGGLYRHWLRRRPD</sequence>
<accession>A0A1G7CLA9</accession>
<evidence type="ECO:0000256" key="1">
    <source>
        <dbReference type="ARBA" id="ARBA00008984"/>
    </source>
</evidence>
<proteinExistence type="inferred from homology"/>
<dbReference type="PANTHER" id="PTHR33279">
    <property type="entry name" value="SULFUR CARRIER PROTEIN YEDF-RELATED"/>
    <property type="match status" value="1"/>
</dbReference>
<evidence type="ECO:0000313" key="3">
    <source>
        <dbReference type="EMBL" id="SDE40023.1"/>
    </source>
</evidence>
<dbReference type="STRING" id="69960.SAMN05421720_106126"/>
<evidence type="ECO:0000259" key="2">
    <source>
        <dbReference type="Pfam" id="PF01206"/>
    </source>
</evidence>
<dbReference type="InterPro" id="IPR001455">
    <property type="entry name" value="TusA-like"/>
</dbReference>
<dbReference type="Pfam" id="PF01206">
    <property type="entry name" value="TusA"/>
    <property type="match status" value="1"/>
</dbReference>
<feature type="domain" description="UPF0033" evidence="2">
    <location>
        <begin position="86"/>
        <end position="154"/>
    </location>
</feature>
<keyword evidence="3" id="KW-0808">Transferase</keyword>
<reference evidence="3 4" key="1">
    <citation type="submission" date="2016-10" db="EMBL/GenBank/DDBJ databases">
        <authorList>
            <person name="de Groot N.N."/>
        </authorList>
    </citation>
    <scope>NUCLEOTIDE SEQUENCE [LARGE SCALE GENOMIC DNA]</scope>
    <source>
        <strain evidence="3 4">ATCC 700224</strain>
    </source>
</reference>
<comment type="similarity">
    <text evidence="1">Belongs to the sulfur carrier protein TusA family.</text>
</comment>
<dbReference type="AlphaFoldDB" id="A0A1G7CLA9"/>
<gene>
    <name evidence="3" type="ORF">SAMN05421720_106126</name>
</gene>